<evidence type="ECO:0000313" key="2">
    <source>
        <dbReference type="EMBL" id="KAF9474977.1"/>
    </source>
</evidence>
<gene>
    <name evidence="2" type="ORF">BDN70DRAFT_884255</name>
</gene>
<reference evidence="2" key="1">
    <citation type="submission" date="2020-11" db="EMBL/GenBank/DDBJ databases">
        <authorList>
            <consortium name="DOE Joint Genome Institute"/>
            <person name="Ahrendt S."/>
            <person name="Riley R."/>
            <person name="Andreopoulos W."/>
            <person name="Labutti K."/>
            <person name="Pangilinan J."/>
            <person name="Ruiz-Duenas F.J."/>
            <person name="Barrasa J.M."/>
            <person name="Sanchez-Garcia M."/>
            <person name="Camarero S."/>
            <person name="Miyauchi S."/>
            <person name="Serrano A."/>
            <person name="Linde D."/>
            <person name="Babiker R."/>
            <person name="Drula E."/>
            <person name="Ayuso-Fernandez I."/>
            <person name="Pacheco R."/>
            <person name="Padilla G."/>
            <person name="Ferreira P."/>
            <person name="Barriuso J."/>
            <person name="Kellner H."/>
            <person name="Castanera R."/>
            <person name="Alfaro M."/>
            <person name="Ramirez L."/>
            <person name="Pisabarro A.G."/>
            <person name="Kuo A."/>
            <person name="Tritt A."/>
            <person name="Lipzen A."/>
            <person name="He G."/>
            <person name="Yan M."/>
            <person name="Ng V."/>
            <person name="Cullen D."/>
            <person name="Martin F."/>
            <person name="Rosso M.-N."/>
            <person name="Henrissat B."/>
            <person name="Hibbett D."/>
            <person name="Martinez A.T."/>
            <person name="Grigoriev I.V."/>
        </authorList>
    </citation>
    <scope>NUCLEOTIDE SEQUENCE</scope>
    <source>
        <strain evidence="2">CIRM-BRFM 674</strain>
    </source>
</reference>
<comment type="caution">
    <text evidence="2">The sequence shown here is derived from an EMBL/GenBank/DDBJ whole genome shotgun (WGS) entry which is preliminary data.</text>
</comment>
<sequence length="383" mass="45064">MSILSLPSTTDDIILDDLSASELFKYGRTCKTIHAIVQSYIPRKFQVHKLLARYFTQEEIDHFRYLQAITGMLISGSTALQFFDRVEYPDSDLDLYLEHGYREEVGRWLLDIGYKYVARATSATGRRRTFQNDLSLEPDSTPERMLTQRQFIETGNGYLEDAQCVFSFEKDNPYRKVQMITSINSPLERILYFHSTCVMNIIAHDTAYSFFPRGTFNERRSLICVVASPHNQIGLAKYQKRGWSVELDITRDEFDDSTFSFARGMRYVGDAQCWKLPVFPKIDAQCVSNIEANSWVVWYNEHLRIRMEYSVVKSHRLLTTYLIEQEDTHLQRHLREEIEGSETNVEEGDEEYFLDREFSSIIDWYRKGHYASKTCHYSWPMMR</sequence>
<dbReference type="InterPro" id="IPR001810">
    <property type="entry name" value="F-box_dom"/>
</dbReference>
<feature type="domain" description="F-box" evidence="1">
    <location>
        <begin position="1"/>
        <end position="48"/>
    </location>
</feature>
<dbReference type="OrthoDB" id="3041043at2759"/>
<evidence type="ECO:0000313" key="3">
    <source>
        <dbReference type="Proteomes" id="UP000807469"/>
    </source>
</evidence>
<dbReference type="PROSITE" id="PS50181">
    <property type="entry name" value="FBOX"/>
    <property type="match status" value="1"/>
</dbReference>
<dbReference type="AlphaFoldDB" id="A0A9P5YSF4"/>
<name>A0A9P5YSF4_9AGAR</name>
<dbReference type="Proteomes" id="UP000807469">
    <property type="component" value="Unassembled WGS sequence"/>
</dbReference>
<organism evidence="2 3">
    <name type="scientific">Pholiota conissans</name>
    <dbReference type="NCBI Taxonomy" id="109636"/>
    <lineage>
        <taxon>Eukaryota</taxon>
        <taxon>Fungi</taxon>
        <taxon>Dikarya</taxon>
        <taxon>Basidiomycota</taxon>
        <taxon>Agaricomycotina</taxon>
        <taxon>Agaricomycetes</taxon>
        <taxon>Agaricomycetidae</taxon>
        <taxon>Agaricales</taxon>
        <taxon>Agaricineae</taxon>
        <taxon>Strophariaceae</taxon>
        <taxon>Pholiota</taxon>
    </lineage>
</organism>
<dbReference type="EMBL" id="MU155352">
    <property type="protein sequence ID" value="KAF9474977.1"/>
    <property type="molecule type" value="Genomic_DNA"/>
</dbReference>
<evidence type="ECO:0000259" key="1">
    <source>
        <dbReference type="PROSITE" id="PS50181"/>
    </source>
</evidence>
<keyword evidence="3" id="KW-1185">Reference proteome</keyword>
<proteinExistence type="predicted"/>
<protein>
    <recommendedName>
        <fullName evidence="1">F-box domain-containing protein</fullName>
    </recommendedName>
</protein>
<accession>A0A9P5YSF4</accession>